<protein>
    <recommendedName>
        <fullName evidence="5">Calcineurin-like phosphoesterase domain-containing protein</fullName>
    </recommendedName>
</protein>
<accession>J4IAQ5</accession>
<evidence type="ECO:0000256" key="1">
    <source>
        <dbReference type="ARBA" id="ARBA00023136"/>
    </source>
</evidence>
<dbReference type="InterPro" id="IPR029052">
    <property type="entry name" value="Metallo-depent_PP-like"/>
</dbReference>
<reference evidence="3 4" key="1">
    <citation type="journal article" date="2012" name="Appl. Environ. Microbiol.">
        <title>Short-read sequencing for genomic analysis of the brown rot fungus Fibroporia radiculosa.</title>
        <authorList>
            <person name="Tang J.D."/>
            <person name="Perkins A.D."/>
            <person name="Sonstegard T.S."/>
            <person name="Schroeder S.G."/>
            <person name="Burgess S.C."/>
            <person name="Diehl S.V."/>
        </authorList>
    </citation>
    <scope>NUCLEOTIDE SEQUENCE [LARGE SCALE GENOMIC DNA]</scope>
    <source>
        <strain evidence="3 4">TFFH 294</strain>
    </source>
</reference>
<dbReference type="HOGENOM" id="CLU_011607_4_1_1"/>
<evidence type="ECO:0008006" key="5">
    <source>
        <dbReference type="Google" id="ProtNLM"/>
    </source>
</evidence>
<dbReference type="Proteomes" id="UP000006352">
    <property type="component" value="Unassembled WGS sequence"/>
</dbReference>
<evidence type="ECO:0000313" key="4">
    <source>
        <dbReference type="Proteomes" id="UP000006352"/>
    </source>
</evidence>
<dbReference type="AlphaFoldDB" id="J4IAQ5"/>
<dbReference type="GO" id="GO:0005783">
    <property type="term" value="C:endoplasmic reticulum"/>
    <property type="evidence" value="ECO:0007669"/>
    <property type="project" value="TreeGrafter"/>
</dbReference>
<evidence type="ECO:0000256" key="2">
    <source>
        <dbReference type="SAM" id="Phobius"/>
    </source>
</evidence>
<dbReference type="PANTHER" id="PTHR13315">
    <property type="entry name" value="METALLO PHOSPHOESTERASE RELATED"/>
    <property type="match status" value="1"/>
</dbReference>
<dbReference type="InParanoid" id="J4IAQ5"/>
<name>J4IAQ5_9APHY</name>
<keyword evidence="2" id="KW-1133">Transmembrane helix</keyword>
<dbReference type="FunCoup" id="J4IAQ5">
    <property type="interactions" value="184"/>
</dbReference>
<keyword evidence="4" id="KW-1185">Reference proteome</keyword>
<sequence length="381" mass="43340">MDGGRANISDKEYETYHQRFRRIFRYGSGEPPPTHYLPGNHDIGMIYNEFFVTQRLGTSVWFSDRADERYTSHFGPQNQIIDVENHTLVLIDAPSLVEEEEERTYRGQTYELWAAHNPKGTVAFLRSLGSQQHSLSTVLFTHIPLARPDDAPCGPLRERGTIRSGRGFGYQNTLAPQTSQFLLQTTRPSLVLSGDDHDYCEYEHTYNDIVTETLVNVTEVTVKTFSMAMGVRIPGFELLSLSPNTQSSVEAVATSPCFLPDQLGIYLSTYVPFVIFSLLLLFVSNAHRVRTRGRFVSWAPLPLWLQSLPRGCAVTARGRRLRVTFPLQELVDVDRDETVFATKTESRMRARRGLLHGWLAEVVRVAWMPLICFVIIAWHVS</sequence>
<organism evidence="3 4">
    <name type="scientific">Fibroporia radiculosa</name>
    <dbReference type="NCBI Taxonomy" id="599839"/>
    <lineage>
        <taxon>Eukaryota</taxon>
        <taxon>Fungi</taxon>
        <taxon>Dikarya</taxon>
        <taxon>Basidiomycota</taxon>
        <taxon>Agaricomycotina</taxon>
        <taxon>Agaricomycetes</taxon>
        <taxon>Polyporales</taxon>
        <taxon>Fibroporiaceae</taxon>
        <taxon>Fibroporia</taxon>
    </lineage>
</organism>
<dbReference type="InterPro" id="IPR033308">
    <property type="entry name" value="PGAP5/Cdc1/Ted1"/>
</dbReference>
<dbReference type="GeneID" id="24098232"/>
<keyword evidence="2" id="KW-0812">Transmembrane</keyword>
<dbReference type="SUPFAM" id="SSF56300">
    <property type="entry name" value="Metallo-dependent phosphatases"/>
    <property type="match status" value="1"/>
</dbReference>
<feature type="transmembrane region" description="Helical" evidence="2">
    <location>
        <begin position="358"/>
        <end position="380"/>
    </location>
</feature>
<dbReference type="OrthoDB" id="5977743at2759"/>
<dbReference type="STRING" id="599839.J4IAQ5"/>
<feature type="transmembrane region" description="Helical" evidence="2">
    <location>
        <begin position="263"/>
        <end position="284"/>
    </location>
</feature>
<dbReference type="GO" id="GO:0016020">
    <property type="term" value="C:membrane"/>
    <property type="evidence" value="ECO:0007669"/>
    <property type="project" value="GOC"/>
</dbReference>
<dbReference type="GO" id="GO:0006506">
    <property type="term" value="P:GPI anchor biosynthetic process"/>
    <property type="evidence" value="ECO:0007669"/>
    <property type="project" value="InterPro"/>
</dbReference>
<dbReference type="PANTHER" id="PTHR13315:SF4">
    <property type="entry name" value="METALLOPHOSPHOESTERASE, ISOFORM E"/>
    <property type="match status" value="1"/>
</dbReference>
<dbReference type="RefSeq" id="XP_012182604.1">
    <property type="nucleotide sequence ID" value="XM_012327214.1"/>
</dbReference>
<evidence type="ECO:0000313" key="3">
    <source>
        <dbReference type="EMBL" id="CCM03321.1"/>
    </source>
</evidence>
<gene>
    <name evidence="3" type="ORF">FIBRA_05449</name>
</gene>
<dbReference type="EMBL" id="HE797110">
    <property type="protein sequence ID" value="CCM03321.1"/>
    <property type="molecule type" value="Genomic_DNA"/>
</dbReference>
<keyword evidence="1 2" id="KW-0472">Membrane</keyword>
<proteinExistence type="predicted"/>